<organism evidence="1 2">
    <name type="scientific">Clydaea vesicula</name>
    <dbReference type="NCBI Taxonomy" id="447962"/>
    <lineage>
        <taxon>Eukaryota</taxon>
        <taxon>Fungi</taxon>
        <taxon>Fungi incertae sedis</taxon>
        <taxon>Chytridiomycota</taxon>
        <taxon>Chytridiomycota incertae sedis</taxon>
        <taxon>Chytridiomycetes</taxon>
        <taxon>Lobulomycetales</taxon>
        <taxon>Lobulomycetaceae</taxon>
        <taxon>Clydaea</taxon>
    </lineage>
</organism>
<protein>
    <submittedName>
        <fullName evidence="1">Uncharacterized protein</fullName>
    </submittedName>
</protein>
<comment type="caution">
    <text evidence="1">The sequence shown here is derived from an EMBL/GenBank/DDBJ whole genome shotgun (WGS) entry which is preliminary data.</text>
</comment>
<evidence type="ECO:0000313" key="2">
    <source>
        <dbReference type="Proteomes" id="UP001211065"/>
    </source>
</evidence>
<dbReference type="Proteomes" id="UP001211065">
    <property type="component" value="Unassembled WGS sequence"/>
</dbReference>
<evidence type="ECO:0000313" key="1">
    <source>
        <dbReference type="EMBL" id="KAJ3224074.1"/>
    </source>
</evidence>
<proteinExistence type="predicted"/>
<reference evidence="1" key="1">
    <citation type="submission" date="2020-05" db="EMBL/GenBank/DDBJ databases">
        <title>Phylogenomic resolution of chytrid fungi.</title>
        <authorList>
            <person name="Stajich J.E."/>
            <person name="Amses K."/>
            <person name="Simmons R."/>
            <person name="Seto K."/>
            <person name="Myers J."/>
            <person name="Bonds A."/>
            <person name="Quandt C.A."/>
            <person name="Barry K."/>
            <person name="Liu P."/>
            <person name="Grigoriev I."/>
            <person name="Longcore J.E."/>
            <person name="James T.Y."/>
        </authorList>
    </citation>
    <scope>NUCLEOTIDE SEQUENCE</scope>
    <source>
        <strain evidence="1">JEL0476</strain>
    </source>
</reference>
<dbReference type="AlphaFoldDB" id="A0AAD5U4L7"/>
<keyword evidence="2" id="KW-1185">Reference proteome</keyword>
<gene>
    <name evidence="1" type="ORF">HK099_000286</name>
</gene>
<sequence length="927" mass="108113">MLTFVDVQKGKTQTFECMSYATQLLKISFPNDDNIYPIDKGIVTLAFDANNKLTTNVDISSLIIGACDIYSYLDSYKYVLFDNVIYMDSIESEILSNIKLSLKYIRKIGEMEENTKLYNAVKKILSDIISKYPKSHLVELLPDKSGDIIDGPLNIQMHYYSLDYYIGVSELTLSNTSTHFNDIHNIRTKYKTAWSLFAKTLTNIYNLDFNIFKRNTYGYGQIAVHSLIWTLTNRNTDSKTLSTFKIVIDSIYNIAFSVANIVLDTHTVITDQELVMNFLTNVIRIRINFLGDTTAVYKYKCMVNFLISVLYCRTYLKAVKSDKTIDKTLLDNIHDTVEYETDRDQDIDVVVYSSLRDIGFEKDFSIARYTIRDSIIENFKVIFSEKYNTLNGNSIFEELIDKGTGLYKGNTKYNIKDYVNDINIVNEDVFLLKFVMAWNYDELLSTISIDNGIWEVFRFTDDDYDRFDENSIFIRGFRRRYSRRIYIRLNRNLSRAISIYYKGSLSKTIYIISNIYRQSNKPTKLEIELAFIEFLYDKQNNGKISLQILAEIKSLNAIFEQDMFPYMKNNIKELIKSLIRTLVHKSNISEDELSDELNISDIVYVPLSKPLKLIKWEAYSLVIIMESSIEVDTDLGYPKSIHTIFGDELAKKFNDIVYNDSAYVFFHHSSDELYALMSVVCHGNSIENFILHECNSRPASAYVNGYYIDTSYTIILYCDPLKDFLRIMELPKMYTYWNGRETIVMTSIWNPNVVRRFNTIDIETGEKQYYPAYNALLYTEFPISDDFFVAPQAHPLDTNESIDFVVEYLLYRDNKPIFFIEVKPHNRLRSASARGEADTQMRKRFLDLLDNCPLRSLYGMSVFGTNFCLYNVSKEFREVYPTEVPRNAKILTDIAPKEWWNKDILNDNDAIILKNLFDEIKRECQAL</sequence>
<name>A0AAD5U4L7_9FUNG</name>
<dbReference type="EMBL" id="JADGJW010000106">
    <property type="protein sequence ID" value="KAJ3224074.1"/>
    <property type="molecule type" value="Genomic_DNA"/>
</dbReference>
<accession>A0AAD5U4L7</accession>